<dbReference type="EnsemblMetazoa" id="XM_030972837">
    <property type="protein sequence ID" value="XP_030828697"/>
    <property type="gene ID" value="LOC591289"/>
</dbReference>
<keyword evidence="10" id="KW-0539">Nucleus</keyword>
<dbReference type="GeneID" id="591289"/>
<dbReference type="InterPro" id="IPR045249">
    <property type="entry name" value="HARBI1-like"/>
</dbReference>
<dbReference type="PRINTS" id="PR02086">
    <property type="entry name" value="PUTNUCHARBI1"/>
</dbReference>
<evidence type="ECO:0000256" key="3">
    <source>
        <dbReference type="ARBA" id="ARBA00004496"/>
    </source>
</evidence>
<evidence type="ECO:0000256" key="9">
    <source>
        <dbReference type="ARBA" id="ARBA00022801"/>
    </source>
</evidence>
<evidence type="ECO:0000256" key="6">
    <source>
        <dbReference type="ARBA" id="ARBA00022490"/>
    </source>
</evidence>
<comment type="similarity">
    <text evidence="4">Belongs to the HARBI1 family.</text>
</comment>
<evidence type="ECO:0000256" key="11">
    <source>
        <dbReference type="ARBA" id="ARBA00030126"/>
    </source>
</evidence>
<keyword evidence="9" id="KW-0378">Hydrolase</keyword>
<dbReference type="PANTHER" id="PTHR22930:SF289">
    <property type="entry name" value="DDE TNP4 DOMAIN-CONTAINING PROTEIN-RELATED"/>
    <property type="match status" value="1"/>
</dbReference>
<comment type="function">
    <text evidence="12">Transposase-derived protein that may have nuclease activity. Does not have transposase activity.</text>
</comment>
<dbReference type="GO" id="GO:0004518">
    <property type="term" value="F:nuclease activity"/>
    <property type="evidence" value="ECO:0007669"/>
    <property type="project" value="UniProtKB-KW"/>
</dbReference>
<comment type="subcellular location">
    <subcellularLocation>
        <location evidence="3">Cytoplasm</location>
    </subcellularLocation>
    <subcellularLocation>
        <location evidence="2">Nucleus</location>
    </subcellularLocation>
</comment>
<dbReference type="InterPro" id="IPR026103">
    <property type="entry name" value="HARBI1_animal"/>
</dbReference>
<keyword evidence="8" id="KW-0479">Metal-binding</keyword>
<dbReference type="OrthoDB" id="2430314at2759"/>
<evidence type="ECO:0000256" key="4">
    <source>
        <dbReference type="ARBA" id="ARBA00006958"/>
    </source>
</evidence>
<evidence type="ECO:0000313" key="15">
    <source>
        <dbReference type="Proteomes" id="UP000007110"/>
    </source>
</evidence>
<reference evidence="15" key="1">
    <citation type="submission" date="2015-02" db="EMBL/GenBank/DDBJ databases">
        <title>Genome sequencing for Strongylocentrotus purpuratus.</title>
        <authorList>
            <person name="Murali S."/>
            <person name="Liu Y."/>
            <person name="Vee V."/>
            <person name="English A."/>
            <person name="Wang M."/>
            <person name="Skinner E."/>
            <person name="Han Y."/>
            <person name="Muzny D.M."/>
            <person name="Worley K.C."/>
            <person name="Gibbs R.A."/>
        </authorList>
    </citation>
    <scope>NUCLEOTIDE SEQUENCE</scope>
</reference>
<evidence type="ECO:0000313" key="14">
    <source>
        <dbReference type="EnsemblMetazoa" id="XP_030828697"/>
    </source>
</evidence>
<dbReference type="GO" id="GO:0005634">
    <property type="term" value="C:nucleus"/>
    <property type="evidence" value="ECO:0007669"/>
    <property type="project" value="UniProtKB-SubCell"/>
</dbReference>
<dbReference type="GO" id="GO:0046872">
    <property type="term" value="F:metal ion binding"/>
    <property type="evidence" value="ECO:0007669"/>
    <property type="project" value="UniProtKB-KW"/>
</dbReference>
<dbReference type="InterPro" id="IPR027806">
    <property type="entry name" value="HARBI1_dom"/>
</dbReference>
<evidence type="ECO:0000259" key="13">
    <source>
        <dbReference type="Pfam" id="PF13359"/>
    </source>
</evidence>
<keyword evidence="6" id="KW-0963">Cytoplasm</keyword>
<feature type="domain" description="DDE Tnp4" evidence="13">
    <location>
        <begin position="175"/>
        <end position="324"/>
    </location>
</feature>
<proteinExistence type="inferred from homology"/>
<organism evidence="14 15">
    <name type="scientific">Strongylocentrotus purpuratus</name>
    <name type="common">Purple sea urchin</name>
    <dbReference type="NCBI Taxonomy" id="7668"/>
    <lineage>
        <taxon>Eukaryota</taxon>
        <taxon>Metazoa</taxon>
        <taxon>Echinodermata</taxon>
        <taxon>Eleutherozoa</taxon>
        <taxon>Echinozoa</taxon>
        <taxon>Echinoidea</taxon>
        <taxon>Euechinoidea</taxon>
        <taxon>Echinacea</taxon>
        <taxon>Camarodonta</taxon>
        <taxon>Echinidea</taxon>
        <taxon>Strongylocentrotidae</taxon>
        <taxon>Strongylocentrotus</taxon>
    </lineage>
</organism>
<keyword evidence="15" id="KW-1185">Reference proteome</keyword>
<dbReference type="OMA" id="ACAQYEA"/>
<accession>A0A7M7N000</accession>
<evidence type="ECO:0000256" key="5">
    <source>
        <dbReference type="ARBA" id="ARBA00015519"/>
    </source>
</evidence>
<dbReference type="PANTHER" id="PTHR22930">
    <property type="match status" value="1"/>
</dbReference>
<evidence type="ECO:0000256" key="10">
    <source>
        <dbReference type="ARBA" id="ARBA00023242"/>
    </source>
</evidence>
<dbReference type="GO" id="GO:0005737">
    <property type="term" value="C:cytoplasm"/>
    <property type="evidence" value="ECO:0007669"/>
    <property type="project" value="UniProtKB-SubCell"/>
</dbReference>
<dbReference type="GO" id="GO:0016787">
    <property type="term" value="F:hydrolase activity"/>
    <property type="evidence" value="ECO:0007669"/>
    <property type="project" value="UniProtKB-KW"/>
</dbReference>
<dbReference type="InParanoid" id="A0A7M7N000"/>
<name>A0A7M7N000_STRPU</name>
<sequence>MSIISCAAEFKTRITTAEQERKMAYLHHLRRIQRVREVPQPRPIRGLRDAKNPLEFYEDEAFQLRYRFSKETVVYLINMLEGDLKRNTERNDPLPVYLQVLTALRFYAVGSFQKMHGDEATVSQSSVCRIIKDVSEAIAGRKRQFMKFPTTRDEIETTQQQFYEYCGFPGVIGAIDGTHVYIRSPGGDQALYFMNRKNRYSVNVQVVCDHAGKMTSIVARWPGSTHDSRIFSECTLKEQLEARADGSELLLGDSGYPCLPYLLTPLLRPQGRPNVRYNTAHKRGRCVIERTFGRWKRRFPCLNDLRVKVDTTFTIIVACSVLWNISLDRREQDIPGPEPDEMPLVHLPPGLHDAVAGRLRRDQIIEDHFTH</sequence>
<dbReference type="Pfam" id="PF13359">
    <property type="entry name" value="DDE_Tnp_4"/>
    <property type="match status" value="1"/>
</dbReference>
<comment type="cofactor">
    <cofactor evidence="1">
        <name>a divalent metal cation</name>
        <dbReference type="ChEBI" id="CHEBI:60240"/>
    </cofactor>
</comment>
<dbReference type="Proteomes" id="UP000007110">
    <property type="component" value="Unassembled WGS sequence"/>
</dbReference>
<dbReference type="RefSeq" id="XP_030828697.1">
    <property type="nucleotide sequence ID" value="XM_030972837.1"/>
</dbReference>
<protein>
    <recommendedName>
        <fullName evidence="5">Putative nuclease HARBI1</fullName>
    </recommendedName>
    <alternativeName>
        <fullName evidence="11">Harbinger transposase-derived nuclease</fullName>
    </alternativeName>
</protein>
<evidence type="ECO:0000256" key="12">
    <source>
        <dbReference type="ARBA" id="ARBA00045850"/>
    </source>
</evidence>
<evidence type="ECO:0000256" key="1">
    <source>
        <dbReference type="ARBA" id="ARBA00001968"/>
    </source>
</evidence>
<dbReference type="KEGG" id="spu:591289"/>
<evidence type="ECO:0000256" key="2">
    <source>
        <dbReference type="ARBA" id="ARBA00004123"/>
    </source>
</evidence>
<evidence type="ECO:0000256" key="7">
    <source>
        <dbReference type="ARBA" id="ARBA00022722"/>
    </source>
</evidence>
<reference evidence="14" key="2">
    <citation type="submission" date="2021-01" db="UniProtKB">
        <authorList>
            <consortium name="EnsemblMetazoa"/>
        </authorList>
    </citation>
    <scope>IDENTIFICATION</scope>
</reference>
<keyword evidence="7" id="KW-0540">Nuclease</keyword>
<dbReference type="AlphaFoldDB" id="A0A7M7N000"/>
<evidence type="ECO:0000256" key="8">
    <source>
        <dbReference type="ARBA" id="ARBA00022723"/>
    </source>
</evidence>